<dbReference type="SUPFAM" id="SSF47005">
    <property type="entry name" value="Peripheral subunit-binding domain of 2-oxo acid dehydrogenase complex"/>
    <property type="match status" value="1"/>
</dbReference>
<evidence type="ECO:0000256" key="10">
    <source>
        <dbReference type="ARBA" id="ARBA00023315"/>
    </source>
</evidence>
<evidence type="ECO:0000256" key="9">
    <source>
        <dbReference type="ARBA" id="ARBA00022823"/>
    </source>
</evidence>
<name>A0A7L9RTY2_9PROT</name>
<evidence type="ECO:0000256" key="13">
    <source>
        <dbReference type="SAM" id="MobiDB-lite"/>
    </source>
</evidence>
<dbReference type="InterPro" id="IPR050537">
    <property type="entry name" value="2-oxoacid_dehydrogenase"/>
</dbReference>
<dbReference type="SUPFAM" id="SSF52777">
    <property type="entry name" value="CoA-dependent acyltransferases"/>
    <property type="match status" value="1"/>
</dbReference>
<comment type="catalytic activity">
    <reaction evidence="11 12">
        <text>N(6)-[(R)-dihydrolipoyl]-L-lysyl-[protein] + succinyl-CoA = N(6)-[(R)-S(8)-succinyldihydrolipoyl]-L-lysyl-[protein] + CoA</text>
        <dbReference type="Rhea" id="RHEA:15213"/>
        <dbReference type="Rhea" id="RHEA-COMP:10475"/>
        <dbReference type="Rhea" id="RHEA-COMP:20092"/>
        <dbReference type="ChEBI" id="CHEBI:57287"/>
        <dbReference type="ChEBI" id="CHEBI:57292"/>
        <dbReference type="ChEBI" id="CHEBI:83100"/>
        <dbReference type="ChEBI" id="CHEBI:83120"/>
        <dbReference type="EC" id="2.3.1.61"/>
    </reaction>
</comment>
<dbReference type="Gene3D" id="3.30.559.10">
    <property type="entry name" value="Chloramphenicol acetyltransferase-like domain"/>
    <property type="match status" value="1"/>
</dbReference>
<dbReference type="PANTHER" id="PTHR43416:SF5">
    <property type="entry name" value="DIHYDROLIPOYLLYSINE-RESIDUE SUCCINYLTRANSFERASE COMPONENT OF 2-OXOGLUTARATE DEHYDROGENASE COMPLEX, MITOCHONDRIAL"/>
    <property type="match status" value="1"/>
</dbReference>
<evidence type="ECO:0000256" key="4">
    <source>
        <dbReference type="ARBA" id="ARBA00011666"/>
    </source>
</evidence>
<organism evidence="16 17">
    <name type="scientific">Candidatus Bodocaedibacter vickermanii</name>
    <dbReference type="NCBI Taxonomy" id="2741701"/>
    <lineage>
        <taxon>Bacteria</taxon>
        <taxon>Pseudomonadati</taxon>
        <taxon>Pseudomonadota</taxon>
        <taxon>Alphaproteobacteria</taxon>
        <taxon>Holosporales</taxon>
        <taxon>Candidatus Paracaedibacteraceae</taxon>
        <taxon>Candidatus Bodocaedibacter</taxon>
    </lineage>
</organism>
<dbReference type="Pfam" id="PF02817">
    <property type="entry name" value="E3_binding"/>
    <property type="match status" value="1"/>
</dbReference>
<evidence type="ECO:0000256" key="5">
    <source>
        <dbReference type="ARBA" id="ARBA00012945"/>
    </source>
</evidence>
<dbReference type="Pfam" id="PF00364">
    <property type="entry name" value="Biotin_lipoyl"/>
    <property type="match status" value="1"/>
</dbReference>
<evidence type="ECO:0000256" key="6">
    <source>
        <dbReference type="ARBA" id="ARBA00019511"/>
    </source>
</evidence>
<dbReference type="PANTHER" id="PTHR43416">
    <property type="entry name" value="DIHYDROLIPOYLLYSINE-RESIDUE SUCCINYLTRANSFERASE COMPONENT OF 2-OXOGLUTARATE DEHYDROGENASE COMPLEX, MITOCHONDRIAL-RELATED"/>
    <property type="match status" value="1"/>
</dbReference>
<dbReference type="NCBIfam" id="TIGR01347">
    <property type="entry name" value="sucB"/>
    <property type="match status" value="1"/>
</dbReference>
<dbReference type="GO" id="GO:0004149">
    <property type="term" value="F:dihydrolipoyllysine-residue succinyltransferase activity"/>
    <property type="evidence" value="ECO:0007669"/>
    <property type="project" value="UniProtKB-UniRule"/>
</dbReference>
<evidence type="ECO:0000256" key="2">
    <source>
        <dbReference type="ARBA" id="ARBA00005145"/>
    </source>
</evidence>
<dbReference type="SUPFAM" id="SSF51230">
    <property type="entry name" value="Single hybrid motif"/>
    <property type="match status" value="1"/>
</dbReference>
<proteinExistence type="inferred from homology"/>
<evidence type="ECO:0000259" key="14">
    <source>
        <dbReference type="PROSITE" id="PS50968"/>
    </source>
</evidence>
<dbReference type="Gene3D" id="4.10.320.10">
    <property type="entry name" value="E3-binding domain"/>
    <property type="match status" value="1"/>
</dbReference>
<evidence type="ECO:0000256" key="11">
    <source>
        <dbReference type="ARBA" id="ARBA00052761"/>
    </source>
</evidence>
<keyword evidence="9 12" id="KW-0450">Lipoyl</keyword>
<reference evidence="16 17" key="1">
    <citation type="submission" date="2020-06" db="EMBL/GenBank/DDBJ databases">
        <title>The endosymbiont of the kinetoplastid Bodo saltans is a Paracaedibacter-like alpha-proteobacterium possessing a putative toxin-antitoxin system.</title>
        <authorList>
            <person name="Midha S."/>
            <person name="Rigden D.J."/>
            <person name="Siozios S."/>
            <person name="Hurst G.D.D."/>
            <person name="Jackson A.P."/>
        </authorList>
    </citation>
    <scope>NUCLEOTIDE SEQUENCE [LARGE SCALE GENOMIC DNA]</scope>
    <source>
        <strain evidence="16">Lake Konstanz</strain>
    </source>
</reference>
<dbReference type="GO" id="GO:0005829">
    <property type="term" value="C:cytosol"/>
    <property type="evidence" value="ECO:0007669"/>
    <property type="project" value="TreeGrafter"/>
</dbReference>
<evidence type="ECO:0000256" key="1">
    <source>
        <dbReference type="ARBA" id="ARBA00004052"/>
    </source>
</evidence>
<dbReference type="RefSeq" id="WP_350331571.1">
    <property type="nucleotide sequence ID" value="NZ_CP054719.1"/>
</dbReference>
<dbReference type="EMBL" id="CP054719">
    <property type="protein sequence ID" value="QOL20016.1"/>
    <property type="molecule type" value="Genomic_DNA"/>
</dbReference>
<gene>
    <name evidence="16" type="primary">sucB</name>
    <name evidence="16" type="ORF">CPBP_00793</name>
</gene>
<comment type="subunit">
    <text evidence="4">Forms a 24-polypeptide structural core with octahedral symmetry. Part of the 2-oxoglutarate dehydrogenase (OGDH) complex composed of E1 (2-oxoglutarate dehydrogenase), E2 (dihydrolipoamide succinyltransferase) and E3 (dihydrolipoamide dehydrogenase); the complex contains multiple copies of the three enzymatic components (E1, E2 and E3).</text>
</comment>
<dbReference type="NCBIfam" id="NF004309">
    <property type="entry name" value="PRK05704.1"/>
    <property type="match status" value="1"/>
</dbReference>
<dbReference type="Gene3D" id="2.40.50.100">
    <property type="match status" value="1"/>
</dbReference>
<evidence type="ECO:0000256" key="7">
    <source>
        <dbReference type="ARBA" id="ARBA00022532"/>
    </source>
</evidence>
<dbReference type="InterPro" id="IPR001078">
    <property type="entry name" value="2-oxoacid_DH_actylTfrase"/>
</dbReference>
<dbReference type="InterPro" id="IPR003016">
    <property type="entry name" value="2-oxoA_DH_lipoyl-BS"/>
</dbReference>
<dbReference type="GO" id="GO:0006099">
    <property type="term" value="P:tricarboxylic acid cycle"/>
    <property type="evidence" value="ECO:0007669"/>
    <property type="project" value="UniProtKB-UniRule"/>
</dbReference>
<comment type="similarity">
    <text evidence="3 12">Belongs to the 2-oxoacid dehydrogenase family.</text>
</comment>
<dbReference type="FunFam" id="3.30.559.10:FF:000007">
    <property type="entry name" value="Dihydrolipoamide acetyltransferase component of pyruvate dehydrogenase complex"/>
    <property type="match status" value="1"/>
</dbReference>
<accession>A0A7L9RTY2</accession>
<keyword evidence="8 12" id="KW-0808">Transferase</keyword>
<protein>
    <recommendedName>
        <fullName evidence="6 12">Dihydrolipoyllysine-residue succinyltransferase component of 2-oxoglutarate dehydrogenase complex</fullName>
        <ecNumber evidence="5 12">2.3.1.61</ecNumber>
    </recommendedName>
    <alternativeName>
        <fullName evidence="12">2-oxoglutarate dehydrogenase complex component E2</fullName>
    </alternativeName>
</protein>
<feature type="region of interest" description="Disordered" evidence="13">
    <location>
        <begin position="79"/>
        <end position="101"/>
    </location>
</feature>
<evidence type="ECO:0000313" key="17">
    <source>
        <dbReference type="Proteomes" id="UP000594001"/>
    </source>
</evidence>
<keyword evidence="7 12" id="KW-0816">Tricarboxylic acid cycle</keyword>
<comment type="cofactor">
    <cofactor evidence="12">
        <name>(R)-lipoate</name>
        <dbReference type="ChEBI" id="CHEBI:83088"/>
    </cofactor>
    <text evidence="12">Binds 1 lipoyl cofactor covalently.</text>
</comment>
<keyword evidence="17" id="KW-1185">Reference proteome</keyword>
<dbReference type="Proteomes" id="UP000594001">
    <property type="component" value="Chromosome"/>
</dbReference>
<dbReference type="InterPro" id="IPR006255">
    <property type="entry name" value="SucB"/>
</dbReference>
<evidence type="ECO:0000256" key="3">
    <source>
        <dbReference type="ARBA" id="ARBA00007317"/>
    </source>
</evidence>
<sequence length="384" mass="41920">MKDILVPILGESVTEATVGKWYINAGESIEQDGLLVELETDKVTLEVNAPVSGTLKEIAFPKGSIVNLGDILGRMEEGSEIPKTTSQQPVKNPEPAALPAENPPSVKKMLAENNLSASAIPSSGKDGRLTKTDVLQFVAPPSKTSANRPKTNDREERVTMSRLRKKIAERLKNAQNTAAILTTFNEIDMSHVMDLRKRLQESFQASHGVKLGFMSFFLKACVQALKEIPALNAEIDGTDIVFKHYYDLGVAVSTDRGLVVPVVRNVDELTFADIEKAISDLGTRAKDGKLEISELNGGTFSITNGGTFGSLMSTPIINPPQCGILGMHAIQNRPVAIGDKVEIRPMMYVALSYDHRLVDGKEAVTFLVRIKQMLEDPERLLLNV</sequence>
<dbReference type="EC" id="2.3.1.61" evidence="5 12"/>
<evidence type="ECO:0000256" key="8">
    <source>
        <dbReference type="ARBA" id="ARBA00022679"/>
    </source>
</evidence>
<feature type="domain" description="Peripheral subunit-binding (PSBD)" evidence="15">
    <location>
        <begin position="101"/>
        <end position="138"/>
    </location>
</feature>
<comment type="function">
    <text evidence="1 12">E2 component of the 2-oxoglutarate dehydrogenase (OGDH) complex which catalyzes the second step in the conversion of 2-oxoglutarate to succinyl-CoA and CO(2).</text>
</comment>
<dbReference type="PROSITE" id="PS00189">
    <property type="entry name" value="LIPOYL"/>
    <property type="match status" value="1"/>
</dbReference>
<dbReference type="PROSITE" id="PS51826">
    <property type="entry name" value="PSBD"/>
    <property type="match status" value="1"/>
</dbReference>
<feature type="domain" description="Lipoyl-binding" evidence="14">
    <location>
        <begin position="1"/>
        <end position="76"/>
    </location>
</feature>
<dbReference type="InterPro" id="IPR004167">
    <property type="entry name" value="PSBD"/>
</dbReference>
<dbReference type="GO" id="GO:0045252">
    <property type="term" value="C:oxoglutarate dehydrogenase complex"/>
    <property type="evidence" value="ECO:0007669"/>
    <property type="project" value="UniProtKB-UniRule"/>
</dbReference>
<dbReference type="InterPro" id="IPR023213">
    <property type="entry name" value="CAT-like_dom_sf"/>
</dbReference>
<dbReference type="InterPro" id="IPR000089">
    <property type="entry name" value="Biotin_lipoyl"/>
</dbReference>
<dbReference type="Pfam" id="PF00198">
    <property type="entry name" value="2-oxoacid_dh"/>
    <property type="match status" value="1"/>
</dbReference>
<dbReference type="InterPro" id="IPR036625">
    <property type="entry name" value="E3-bd_dom_sf"/>
</dbReference>
<evidence type="ECO:0000259" key="15">
    <source>
        <dbReference type="PROSITE" id="PS51826"/>
    </source>
</evidence>
<evidence type="ECO:0000256" key="12">
    <source>
        <dbReference type="RuleBase" id="RU361138"/>
    </source>
</evidence>
<dbReference type="KEGG" id="pbal:CPBP_00793"/>
<comment type="pathway">
    <text evidence="2 12">Amino-acid degradation; L-lysine degradation via saccharopine pathway; glutaryl-CoA from L-lysine: step 6/6.</text>
</comment>
<dbReference type="GO" id="GO:0033512">
    <property type="term" value="P:L-lysine catabolic process to acetyl-CoA via saccharopine"/>
    <property type="evidence" value="ECO:0007669"/>
    <property type="project" value="UniProtKB-UniRule"/>
</dbReference>
<evidence type="ECO:0000313" key="16">
    <source>
        <dbReference type="EMBL" id="QOL20016.1"/>
    </source>
</evidence>
<dbReference type="UniPathway" id="UPA00868">
    <property type="reaction ID" value="UER00840"/>
</dbReference>
<dbReference type="CDD" id="cd06849">
    <property type="entry name" value="lipoyl_domain"/>
    <property type="match status" value="1"/>
</dbReference>
<dbReference type="PROSITE" id="PS50968">
    <property type="entry name" value="BIOTINYL_LIPOYL"/>
    <property type="match status" value="1"/>
</dbReference>
<dbReference type="InterPro" id="IPR011053">
    <property type="entry name" value="Single_hybrid_motif"/>
</dbReference>
<keyword evidence="10 12" id="KW-0012">Acyltransferase</keyword>
<dbReference type="AlphaFoldDB" id="A0A7L9RTY2"/>